<dbReference type="InterPro" id="IPR051201">
    <property type="entry name" value="Chloro_Bact_Ser_Proteases"/>
</dbReference>
<evidence type="ECO:0000256" key="1">
    <source>
        <dbReference type="ARBA" id="ARBA00010541"/>
    </source>
</evidence>
<dbReference type="PRINTS" id="PR00834">
    <property type="entry name" value="PROTEASES2C"/>
</dbReference>
<proteinExistence type="inferred from homology"/>
<dbReference type="PROSITE" id="PS50106">
    <property type="entry name" value="PDZ"/>
    <property type="match status" value="1"/>
</dbReference>
<dbReference type="EMBL" id="CAFBLM010000041">
    <property type="protein sequence ID" value="CAB4873881.1"/>
    <property type="molecule type" value="Genomic_DNA"/>
</dbReference>
<dbReference type="InterPro" id="IPR043504">
    <property type="entry name" value="Peptidase_S1_PA_chymotrypsin"/>
</dbReference>
<keyword evidence="3" id="KW-0378">Hydrolase</keyword>
<protein>
    <submittedName>
        <fullName evidence="5">Unannotated protein</fullName>
    </submittedName>
</protein>
<reference evidence="5" key="1">
    <citation type="submission" date="2020-05" db="EMBL/GenBank/DDBJ databases">
        <authorList>
            <person name="Chiriac C."/>
            <person name="Salcher M."/>
            <person name="Ghai R."/>
            <person name="Kavagutti S V."/>
        </authorList>
    </citation>
    <scope>NUCLEOTIDE SEQUENCE</scope>
</reference>
<dbReference type="Pfam" id="PF13180">
    <property type="entry name" value="PDZ_2"/>
    <property type="match status" value="1"/>
</dbReference>
<dbReference type="PANTHER" id="PTHR43343:SF3">
    <property type="entry name" value="PROTEASE DO-LIKE 8, CHLOROPLASTIC"/>
    <property type="match status" value="1"/>
</dbReference>
<dbReference type="SUPFAM" id="SSF50494">
    <property type="entry name" value="Trypsin-like serine proteases"/>
    <property type="match status" value="1"/>
</dbReference>
<dbReference type="InterPro" id="IPR001940">
    <property type="entry name" value="Peptidase_S1C"/>
</dbReference>
<evidence type="ECO:0000256" key="2">
    <source>
        <dbReference type="ARBA" id="ARBA00022670"/>
    </source>
</evidence>
<dbReference type="Gene3D" id="2.30.42.10">
    <property type="match status" value="1"/>
</dbReference>
<evidence type="ECO:0000313" key="5">
    <source>
        <dbReference type="EMBL" id="CAB4873881.1"/>
    </source>
</evidence>
<dbReference type="PANTHER" id="PTHR43343">
    <property type="entry name" value="PEPTIDASE S12"/>
    <property type="match status" value="1"/>
</dbReference>
<comment type="similarity">
    <text evidence="1">Belongs to the peptidase S1C family.</text>
</comment>
<gene>
    <name evidence="5" type="ORF">UFOPK3401_00964</name>
</gene>
<sequence length="357" mass="35358">MLALLAGLVGGVVGFVFANRVFTNNGVNPSVSLGSPPPPGSSARPADSVAGIAAKVLPTVVSLDVAGPSQSDTGSGFIIRSDGYILTNNHVIEAAASQGSITVGFNDGSKATATLVGRDPAYDLAVVKVDKKDLPTLALGNSDDIVVGDSVLAVGSPLGLTGTVTTGIVSALNRPVTTGDSSTQDTSFINAIQTDAAINPGNSGGPLVNSAGAAIGINSAIATLSQGSSGSGSIGVGFAIPINQARRTAEEIIQTGKSTKPVIGVTLDIRYTGPGAKIADNAINGAAPVTSGGAADKAGIKAGDIVLSVNGRTVNTADELIVAIRSYKPGDTVTLKVQRGGSTQDIKVTLASESTTK</sequence>
<dbReference type="SMART" id="SM00228">
    <property type="entry name" value="PDZ"/>
    <property type="match status" value="1"/>
</dbReference>
<dbReference type="Gene3D" id="2.40.10.10">
    <property type="entry name" value="Trypsin-like serine proteases"/>
    <property type="match status" value="2"/>
</dbReference>
<dbReference type="InterPro" id="IPR001478">
    <property type="entry name" value="PDZ"/>
</dbReference>
<feature type="domain" description="PDZ" evidence="4">
    <location>
        <begin position="252"/>
        <end position="341"/>
    </location>
</feature>
<name>A0A6J7DTB9_9ZZZZ</name>
<dbReference type="GO" id="GO:0004252">
    <property type="term" value="F:serine-type endopeptidase activity"/>
    <property type="evidence" value="ECO:0007669"/>
    <property type="project" value="InterPro"/>
</dbReference>
<dbReference type="InterPro" id="IPR036034">
    <property type="entry name" value="PDZ_sf"/>
</dbReference>
<dbReference type="AlphaFoldDB" id="A0A6J7DTB9"/>
<dbReference type="SUPFAM" id="SSF50156">
    <property type="entry name" value="PDZ domain-like"/>
    <property type="match status" value="1"/>
</dbReference>
<evidence type="ECO:0000256" key="3">
    <source>
        <dbReference type="ARBA" id="ARBA00022801"/>
    </source>
</evidence>
<accession>A0A6J7DTB9</accession>
<dbReference type="GO" id="GO:0006508">
    <property type="term" value="P:proteolysis"/>
    <property type="evidence" value="ECO:0007669"/>
    <property type="project" value="UniProtKB-KW"/>
</dbReference>
<organism evidence="5">
    <name type="scientific">freshwater metagenome</name>
    <dbReference type="NCBI Taxonomy" id="449393"/>
    <lineage>
        <taxon>unclassified sequences</taxon>
        <taxon>metagenomes</taxon>
        <taxon>ecological metagenomes</taxon>
    </lineage>
</organism>
<dbReference type="Pfam" id="PF13365">
    <property type="entry name" value="Trypsin_2"/>
    <property type="match status" value="1"/>
</dbReference>
<dbReference type="InterPro" id="IPR009003">
    <property type="entry name" value="Peptidase_S1_PA"/>
</dbReference>
<keyword evidence="2" id="KW-0645">Protease</keyword>
<evidence type="ECO:0000259" key="4">
    <source>
        <dbReference type="PROSITE" id="PS50106"/>
    </source>
</evidence>